<evidence type="ECO:0000256" key="10">
    <source>
        <dbReference type="ARBA" id="ARBA00023145"/>
    </source>
</evidence>
<keyword evidence="20" id="KW-1185">Reference proteome</keyword>
<keyword evidence="11" id="KW-0456">Lyase</keyword>
<keyword evidence="8" id="KW-0745">Spermidine biosynthesis</keyword>
<proteinExistence type="inferred from homology"/>
<dbReference type="Gene3D" id="3.60.90.10">
    <property type="entry name" value="S-adenosylmethionine decarboxylase"/>
    <property type="match status" value="1"/>
</dbReference>
<comment type="caution">
    <text evidence="19">The sequence shown here is derived from an EMBL/GenBank/DDBJ whole genome shotgun (WGS) entry which is preliminary data.</text>
</comment>
<reference evidence="19" key="1">
    <citation type="submission" date="2022-08" db="EMBL/GenBank/DDBJ databases">
        <authorList>
            <consortium name="DOE Joint Genome Institute"/>
            <person name="Min B."/>
            <person name="Riley R."/>
            <person name="Sierra-Patev S."/>
            <person name="Naranjo-Ortiz M."/>
            <person name="Looney B."/>
            <person name="Konkel Z."/>
            <person name="Slot J.C."/>
            <person name="Sakamoto Y."/>
            <person name="Steenwyk J.L."/>
            <person name="Rokas A."/>
            <person name="Carro J."/>
            <person name="Camarero S."/>
            <person name="Ferreira P."/>
            <person name="Molpeceres G."/>
            <person name="Ruiz-Duenas F.J."/>
            <person name="Serrano A."/>
            <person name="Henrissat B."/>
            <person name="Drula E."/>
            <person name="Hughes K.W."/>
            <person name="Mata J.L."/>
            <person name="Ishikawa N.K."/>
            <person name="Vargas-Isla R."/>
            <person name="Ushijima S."/>
            <person name="Smith C.A."/>
            <person name="Ahrendt S."/>
            <person name="Andreopoulos W."/>
            <person name="He G."/>
            <person name="Labutti K."/>
            <person name="Lipzen A."/>
            <person name="Ng V."/>
            <person name="Sandor L."/>
            <person name="Barry K."/>
            <person name="Martinez A.T."/>
            <person name="Xiao Y."/>
            <person name="Gibbons J.G."/>
            <person name="Terashima K."/>
            <person name="Hibbett D.S."/>
            <person name="Grigoriev I.V."/>
        </authorList>
    </citation>
    <scope>NUCLEOTIDE SEQUENCE</scope>
    <source>
        <strain evidence="19">TFB9207</strain>
    </source>
</reference>
<evidence type="ECO:0000256" key="5">
    <source>
        <dbReference type="ARBA" id="ARBA00022691"/>
    </source>
</evidence>
<evidence type="ECO:0000256" key="18">
    <source>
        <dbReference type="PIRSR" id="PIRSR001355-5"/>
    </source>
</evidence>
<feature type="binding site" evidence="15">
    <location>
        <position position="78"/>
    </location>
    <ligand>
        <name>substrate</name>
    </ligand>
</feature>
<evidence type="ECO:0000256" key="15">
    <source>
        <dbReference type="PIRSR" id="PIRSR001355-2"/>
    </source>
</evidence>
<dbReference type="AlphaFoldDB" id="A0AA38U6T4"/>
<comment type="similarity">
    <text evidence="3">Belongs to the eukaryotic AdoMetDC family.</text>
</comment>
<feature type="binding site" evidence="15">
    <location>
        <position position="257"/>
    </location>
    <ligand>
        <name>substrate</name>
    </ligand>
</feature>
<comment type="pathway">
    <text evidence="2">Amine and polyamine biosynthesis; S-adenosylmethioninamine biosynthesis; S-adenosylmethioninamine from S-adenosyl-L-methionine: step 1/1.</text>
</comment>
<feature type="binding site" evidence="15">
    <location>
        <position position="299"/>
    </location>
    <ligand>
        <name>substrate</name>
    </ligand>
</feature>
<feature type="chain" id="PRO_5042324827" description="S-adenosylmethionine decarboxylase beta chain" evidence="18">
    <location>
        <begin position="1"/>
        <end position="78"/>
    </location>
</feature>
<keyword evidence="13" id="KW-0670">Pyruvate</keyword>
<comment type="cofactor">
    <cofactor evidence="1">
        <name>pyruvate</name>
        <dbReference type="ChEBI" id="CHEBI:15361"/>
    </cofactor>
</comment>
<evidence type="ECO:0000256" key="4">
    <source>
        <dbReference type="ARBA" id="ARBA00012357"/>
    </source>
</evidence>
<dbReference type="Pfam" id="PF01536">
    <property type="entry name" value="SAM_decarbox"/>
    <property type="match status" value="1"/>
</dbReference>
<dbReference type="SUPFAM" id="SSF56276">
    <property type="entry name" value="S-adenosylmethionine decarboxylase"/>
    <property type="match status" value="1"/>
</dbReference>
<dbReference type="NCBIfam" id="TIGR00535">
    <property type="entry name" value="SAM_DCase"/>
    <property type="match status" value="1"/>
</dbReference>
<keyword evidence="12" id="KW-0704">Schiff base</keyword>
<dbReference type="EMBL" id="MU806708">
    <property type="protein sequence ID" value="KAJ3833384.1"/>
    <property type="molecule type" value="Genomic_DNA"/>
</dbReference>
<feature type="modified residue" description="Pyruvic acid (Ser); by autocatalysis" evidence="16">
    <location>
        <position position="79"/>
    </location>
</feature>
<evidence type="ECO:0000256" key="14">
    <source>
        <dbReference type="PIRSR" id="PIRSR001355-1"/>
    </source>
</evidence>
<organism evidence="19 20">
    <name type="scientific">Lentinula raphanica</name>
    <dbReference type="NCBI Taxonomy" id="153919"/>
    <lineage>
        <taxon>Eukaryota</taxon>
        <taxon>Fungi</taxon>
        <taxon>Dikarya</taxon>
        <taxon>Basidiomycota</taxon>
        <taxon>Agaricomycotina</taxon>
        <taxon>Agaricomycetes</taxon>
        <taxon>Agaricomycetidae</taxon>
        <taxon>Agaricales</taxon>
        <taxon>Marasmiineae</taxon>
        <taxon>Omphalotaceae</taxon>
        <taxon>Lentinula</taxon>
    </lineage>
</organism>
<keyword evidence="6" id="KW-0210">Decarboxylase</keyword>
<dbReference type="Proteomes" id="UP001163846">
    <property type="component" value="Unassembled WGS sequence"/>
</dbReference>
<dbReference type="GO" id="GO:0005829">
    <property type="term" value="C:cytosol"/>
    <property type="evidence" value="ECO:0007669"/>
    <property type="project" value="TreeGrafter"/>
</dbReference>
<evidence type="ECO:0000313" key="19">
    <source>
        <dbReference type="EMBL" id="KAJ3833384.1"/>
    </source>
</evidence>
<keyword evidence="7 17" id="KW-0068">Autocatalytic cleavage</keyword>
<feature type="active site" description="Proton acceptor; for processing activity" evidence="14">
    <location>
        <position position="295"/>
    </location>
</feature>
<feature type="active site" description="Proton acceptor; for processing activity" evidence="14">
    <location>
        <position position="263"/>
    </location>
</feature>
<dbReference type="InterPro" id="IPR001985">
    <property type="entry name" value="S-AdoMet_decarboxylase_euk"/>
</dbReference>
<dbReference type="PROSITE" id="PS01336">
    <property type="entry name" value="ADOMETDC"/>
    <property type="match status" value="1"/>
</dbReference>
<dbReference type="PIRSF" id="PIRSF001355">
    <property type="entry name" value="S-AdenosylMet_decarboxylase"/>
    <property type="match status" value="1"/>
</dbReference>
<gene>
    <name evidence="19" type="ORF">F5878DRAFT_590700</name>
</gene>
<evidence type="ECO:0000256" key="13">
    <source>
        <dbReference type="ARBA" id="ARBA00023317"/>
    </source>
</evidence>
<evidence type="ECO:0000256" key="6">
    <source>
        <dbReference type="ARBA" id="ARBA00022793"/>
    </source>
</evidence>
<evidence type="ECO:0000256" key="12">
    <source>
        <dbReference type="ARBA" id="ARBA00023270"/>
    </source>
</evidence>
<evidence type="ECO:0000256" key="9">
    <source>
        <dbReference type="ARBA" id="ARBA00023115"/>
    </source>
</evidence>
<keyword evidence="9" id="KW-0620">Polyamine biosynthesis</keyword>
<feature type="active site" description="Schiff-base intermediate with substrate; via pyruvic acid" evidence="14">
    <location>
        <position position="79"/>
    </location>
</feature>
<evidence type="ECO:0000256" key="3">
    <source>
        <dbReference type="ARBA" id="ARBA00008466"/>
    </source>
</evidence>
<evidence type="ECO:0000256" key="1">
    <source>
        <dbReference type="ARBA" id="ARBA00001928"/>
    </source>
</evidence>
<evidence type="ECO:0000256" key="17">
    <source>
        <dbReference type="PIRSR" id="PIRSR001355-4"/>
    </source>
</evidence>
<evidence type="ECO:0000256" key="16">
    <source>
        <dbReference type="PIRSR" id="PIRSR001355-3"/>
    </source>
</evidence>
<feature type="chain" id="PRO_5042324826" description="S-adenosylmethionine decarboxylase alpha chain" evidence="18">
    <location>
        <begin position="79"/>
        <end position="431"/>
    </location>
</feature>
<evidence type="ECO:0000313" key="20">
    <source>
        <dbReference type="Proteomes" id="UP001163846"/>
    </source>
</evidence>
<protein>
    <recommendedName>
        <fullName evidence="4">adenosylmethionine decarboxylase</fullName>
        <ecNumber evidence="4">4.1.1.50</ecNumber>
    </recommendedName>
</protein>
<dbReference type="PANTHER" id="PTHR11570">
    <property type="entry name" value="S-ADENOSYLMETHIONINE DECARBOXYLASE"/>
    <property type="match status" value="1"/>
</dbReference>
<evidence type="ECO:0000256" key="11">
    <source>
        <dbReference type="ARBA" id="ARBA00023239"/>
    </source>
</evidence>
<evidence type="ECO:0000256" key="8">
    <source>
        <dbReference type="ARBA" id="ARBA00023066"/>
    </source>
</evidence>
<feature type="site" description="Cleavage (non-hydrolytic); by autolysis" evidence="17">
    <location>
        <begin position="78"/>
        <end position="79"/>
    </location>
</feature>
<dbReference type="GO" id="GO:0004014">
    <property type="term" value="F:adenosylmethionine decarboxylase activity"/>
    <property type="evidence" value="ECO:0007669"/>
    <property type="project" value="UniProtKB-EC"/>
</dbReference>
<feature type="active site" description="Proton donor; for catalytic activity" evidence="14">
    <location>
        <position position="93"/>
    </location>
</feature>
<dbReference type="EC" id="4.1.1.50" evidence="4"/>
<dbReference type="PANTHER" id="PTHR11570:SF0">
    <property type="entry name" value="S-ADENOSYLMETHIONINE DECARBOXYLASE PROENZYME"/>
    <property type="match status" value="1"/>
</dbReference>
<dbReference type="GO" id="GO:0006597">
    <property type="term" value="P:spermine biosynthetic process"/>
    <property type="evidence" value="ECO:0007669"/>
    <property type="project" value="InterPro"/>
</dbReference>
<accession>A0AA38U6T4</accession>
<dbReference type="InterPro" id="IPR018166">
    <property type="entry name" value="S-AdoMet_deCO2ase_CS"/>
</dbReference>
<name>A0AA38U6T4_9AGAR</name>
<sequence length="431" mass="47756">MAEAGEAASAPFEGPEKLLEIWFAPSAAAVPDSQMPEDGRTGLRKVPSAVWEEMLAIVKCQVLSVVNGAEMDAYLLSESSLFVSPHRIILKTCGTTLNLLGLPRILDIAADHANMHSVYQCFYSRKSFMFPERQLGPHRDWQQEVQFLDNIFRNGAAYNVGKVNGDHWLLYMTTPSNDLGAPRSSSHSVPPPVIEHVFPDYTIEILMSDLSPEARQPFFSTFSSPDTPSSHALSLSQNLGVTDIFPPHLTTLDAYSFSPCGYSSNALIKWGEDPFFSSSNITDGSSPTEGYYTIHVTPEEGWSYASFECNVPLHPTRSASAPDVKSIPDLKTLVQRVVSIFQPGRLSLTLFISSEDNESDETGESPVEAAQRAFRAALCAPVKILNENSSSDSSITEKREGRRRYRRTDKINYEFGAYDLAFASFELYDHK</sequence>
<dbReference type="InterPro" id="IPR016067">
    <property type="entry name" value="S-AdoMet_deCO2ase_core"/>
</dbReference>
<feature type="binding site" evidence="15">
    <location>
        <position position="12"/>
    </location>
    <ligand>
        <name>substrate</name>
    </ligand>
</feature>
<dbReference type="GO" id="GO:0008295">
    <property type="term" value="P:spermidine biosynthetic process"/>
    <property type="evidence" value="ECO:0007669"/>
    <property type="project" value="UniProtKB-KW"/>
</dbReference>
<keyword evidence="10" id="KW-0865">Zymogen</keyword>
<evidence type="ECO:0000256" key="7">
    <source>
        <dbReference type="ARBA" id="ARBA00022813"/>
    </source>
</evidence>
<dbReference type="InterPro" id="IPR048283">
    <property type="entry name" value="AdoMetDC-like"/>
</dbReference>
<keyword evidence="5" id="KW-0949">S-adenosyl-L-methionine</keyword>
<evidence type="ECO:0000256" key="2">
    <source>
        <dbReference type="ARBA" id="ARBA00004911"/>
    </source>
</evidence>